<dbReference type="InterPro" id="IPR005119">
    <property type="entry name" value="LysR_subst-bd"/>
</dbReference>
<dbReference type="PANTHER" id="PTHR30118">
    <property type="entry name" value="HTH-TYPE TRANSCRIPTIONAL REGULATOR LEUO-RELATED"/>
    <property type="match status" value="1"/>
</dbReference>
<dbReference type="Proteomes" id="UP001229651">
    <property type="component" value="Unassembled WGS sequence"/>
</dbReference>
<dbReference type="Gene3D" id="1.10.10.10">
    <property type="entry name" value="Winged helix-like DNA-binding domain superfamily/Winged helix DNA-binding domain"/>
    <property type="match status" value="1"/>
</dbReference>
<name>A0ABU0F650_9PSEU</name>
<dbReference type="InterPro" id="IPR036390">
    <property type="entry name" value="WH_DNA-bd_sf"/>
</dbReference>
<proteinExistence type="inferred from homology"/>
<comment type="similarity">
    <text evidence="1">Belongs to the LysR transcriptional regulatory family.</text>
</comment>
<evidence type="ECO:0000259" key="5">
    <source>
        <dbReference type="PROSITE" id="PS50931"/>
    </source>
</evidence>
<dbReference type="PROSITE" id="PS50931">
    <property type="entry name" value="HTH_LYSR"/>
    <property type="match status" value="1"/>
</dbReference>
<dbReference type="SUPFAM" id="SSF53850">
    <property type="entry name" value="Periplasmic binding protein-like II"/>
    <property type="match status" value="1"/>
</dbReference>
<keyword evidence="4" id="KW-0804">Transcription</keyword>
<dbReference type="Pfam" id="PF00126">
    <property type="entry name" value="HTH_1"/>
    <property type="match status" value="1"/>
</dbReference>
<organism evidence="6 7">
    <name type="scientific">Amycolatopsis thermophila</name>
    <dbReference type="NCBI Taxonomy" id="206084"/>
    <lineage>
        <taxon>Bacteria</taxon>
        <taxon>Bacillati</taxon>
        <taxon>Actinomycetota</taxon>
        <taxon>Actinomycetes</taxon>
        <taxon>Pseudonocardiales</taxon>
        <taxon>Pseudonocardiaceae</taxon>
        <taxon>Amycolatopsis</taxon>
    </lineage>
</organism>
<evidence type="ECO:0000256" key="1">
    <source>
        <dbReference type="ARBA" id="ARBA00009437"/>
    </source>
</evidence>
<keyword evidence="3 6" id="KW-0238">DNA-binding</keyword>
<dbReference type="Gene3D" id="3.40.190.10">
    <property type="entry name" value="Periplasmic binding protein-like II"/>
    <property type="match status" value="2"/>
</dbReference>
<evidence type="ECO:0000256" key="4">
    <source>
        <dbReference type="ARBA" id="ARBA00023163"/>
    </source>
</evidence>
<dbReference type="RefSeq" id="WP_306998418.1">
    <property type="nucleotide sequence ID" value="NZ_JAUSUT010000001.1"/>
</dbReference>
<dbReference type="GO" id="GO:0003677">
    <property type="term" value="F:DNA binding"/>
    <property type="evidence" value="ECO:0007669"/>
    <property type="project" value="UniProtKB-KW"/>
</dbReference>
<keyword evidence="2" id="KW-0805">Transcription regulation</keyword>
<dbReference type="InterPro" id="IPR036388">
    <property type="entry name" value="WH-like_DNA-bd_sf"/>
</dbReference>
<reference evidence="6 7" key="1">
    <citation type="submission" date="2023-07" db="EMBL/GenBank/DDBJ databases">
        <title>Sequencing the genomes of 1000 actinobacteria strains.</title>
        <authorList>
            <person name="Klenk H.-P."/>
        </authorList>
    </citation>
    <scope>NUCLEOTIDE SEQUENCE [LARGE SCALE GENOMIC DNA]</scope>
    <source>
        <strain evidence="6 7">DSM 45805</strain>
    </source>
</reference>
<evidence type="ECO:0000256" key="3">
    <source>
        <dbReference type="ARBA" id="ARBA00023125"/>
    </source>
</evidence>
<dbReference type="InterPro" id="IPR037402">
    <property type="entry name" value="YidZ_PBP2"/>
</dbReference>
<dbReference type="PRINTS" id="PR00039">
    <property type="entry name" value="HTHLYSR"/>
</dbReference>
<dbReference type="SUPFAM" id="SSF46785">
    <property type="entry name" value="Winged helix' DNA-binding domain"/>
    <property type="match status" value="1"/>
</dbReference>
<dbReference type="InterPro" id="IPR050389">
    <property type="entry name" value="LysR-type_TF"/>
</dbReference>
<gene>
    <name evidence="6" type="ORF">FB470_006862</name>
</gene>
<dbReference type="PANTHER" id="PTHR30118:SF15">
    <property type="entry name" value="TRANSCRIPTIONAL REGULATORY PROTEIN"/>
    <property type="match status" value="1"/>
</dbReference>
<sequence>MSLATIDLNLLRSLDALLDQRSVTLAAQRMGLSQPSMSAALAKLRRHFDDELLIRVGREYRLTPLAVQLRYRVRVAVAAADRVFDAQPEVDLATSTREFRVMLSDYALRLFGADLAALLGREAPRSRLRFLTLTSAAVERAEQALLDTDVLVLPHGFITDLEHQDLYDDEWVCVVSSGNSSVGDRLTVADLQTLPWVVSYDGPAGSTQAARSLRMFGVEPHVRVAVEGFQPVLRLVAGSDLIAFLPRGLVERTAAPGIRMLRCPVDLTPLTEAMWWHPVHESDPEHAYLRDVVRRVTGPVRDALRGNDR</sequence>
<comment type="caution">
    <text evidence="6">The sequence shown here is derived from an EMBL/GenBank/DDBJ whole genome shotgun (WGS) entry which is preliminary data.</text>
</comment>
<dbReference type="InterPro" id="IPR000847">
    <property type="entry name" value="LysR_HTH_N"/>
</dbReference>
<dbReference type="Pfam" id="PF03466">
    <property type="entry name" value="LysR_substrate"/>
    <property type="match status" value="1"/>
</dbReference>
<feature type="domain" description="HTH lysR-type" evidence="5">
    <location>
        <begin position="6"/>
        <end position="63"/>
    </location>
</feature>
<accession>A0ABU0F650</accession>
<protein>
    <submittedName>
        <fullName evidence="6">DNA-binding transcriptional LysR family regulator</fullName>
    </submittedName>
</protein>
<evidence type="ECO:0000313" key="7">
    <source>
        <dbReference type="Proteomes" id="UP001229651"/>
    </source>
</evidence>
<dbReference type="CDD" id="cd08417">
    <property type="entry name" value="PBP2_Nitroaromatics_like"/>
    <property type="match status" value="1"/>
</dbReference>
<keyword evidence="7" id="KW-1185">Reference proteome</keyword>
<evidence type="ECO:0000313" key="6">
    <source>
        <dbReference type="EMBL" id="MDQ0382868.1"/>
    </source>
</evidence>
<evidence type="ECO:0000256" key="2">
    <source>
        <dbReference type="ARBA" id="ARBA00023015"/>
    </source>
</evidence>
<dbReference type="EMBL" id="JAUSUT010000001">
    <property type="protein sequence ID" value="MDQ0382868.1"/>
    <property type="molecule type" value="Genomic_DNA"/>
</dbReference>